<dbReference type="SUPFAM" id="SSF51197">
    <property type="entry name" value="Clavaminate synthase-like"/>
    <property type="match status" value="1"/>
</dbReference>
<sequence length="343" mass="38447">METTGAGEQYLIYDRYKELKAFEESKAGVKGVVDAGIEKIPRMFVRPQEELTEDLAHTDEHKSSRLETPMIDLQGVDQKHRREEIIHEIRCASETFGFFHLVNHGVPVSVMADIINGLHLGGLIGGVNFGSNFDLYVSKYANWRDTLKCNLLSPEPIDPQELPDTCRDIVVEYGKHIMKLSDTLTKLLSEALGLQQNHLRDMDCNECLSLNGHYYPACPEPELTLGTSKHSDPTFITILLQDYIGGLQFLHLGLASSLSLLISNGKLKSVEHRVLANRIGPRVSVACFIRPSMNTSTKLYGPLEELISEDTPPIYRAITFKEYTSYSRSKGLNGVSALDYFKI</sequence>
<evidence type="ECO:0000256" key="1">
    <source>
        <dbReference type="ARBA" id="ARBA00008056"/>
    </source>
</evidence>
<dbReference type="GO" id="GO:0046872">
    <property type="term" value="F:metal ion binding"/>
    <property type="evidence" value="ECO:0007669"/>
    <property type="project" value="UniProtKB-KW"/>
</dbReference>
<dbReference type="Gene3D" id="2.60.120.330">
    <property type="entry name" value="B-lactam Antibiotic, Isopenicillin N Synthase, Chain"/>
    <property type="match status" value="1"/>
</dbReference>
<dbReference type="PANTHER" id="PTHR10209:SF884">
    <property type="entry name" value="1-AMINOCYCLOPROPANE-1-CARBOXYLATE OXIDASE HOMOLOG 1-LIKE"/>
    <property type="match status" value="1"/>
</dbReference>
<organism evidence="7 8">
    <name type="scientific">Papaver nudicaule</name>
    <name type="common">Iceland poppy</name>
    <dbReference type="NCBI Taxonomy" id="74823"/>
    <lineage>
        <taxon>Eukaryota</taxon>
        <taxon>Viridiplantae</taxon>
        <taxon>Streptophyta</taxon>
        <taxon>Embryophyta</taxon>
        <taxon>Tracheophyta</taxon>
        <taxon>Spermatophyta</taxon>
        <taxon>Magnoliopsida</taxon>
        <taxon>Ranunculales</taxon>
        <taxon>Papaveraceae</taxon>
        <taxon>Papaveroideae</taxon>
        <taxon>Papaver</taxon>
    </lineage>
</organism>
<accession>A0AA41RUK0</accession>
<dbReference type="InterPro" id="IPR005123">
    <property type="entry name" value="Oxoglu/Fe-dep_dioxygenase_dom"/>
</dbReference>
<dbReference type="Pfam" id="PF14226">
    <property type="entry name" value="DIOX_N"/>
    <property type="match status" value="1"/>
</dbReference>
<name>A0AA41RUK0_PAPNU</name>
<gene>
    <name evidence="7" type="ORF">MKW94_009027</name>
</gene>
<evidence type="ECO:0000313" key="8">
    <source>
        <dbReference type="Proteomes" id="UP001177140"/>
    </source>
</evidence>
<comment type="caution">
    <text evidence="7">The sequence shown here is derived from an EMBL/GenBank/DDBJ whole genome shotgun (WGS) entry which is preliminary data.</text>
</comment>
<feature type="domain" description="Fe2OG dioxygenase" evidence="6">
    <location>
        <begin position="203"/>
        <end position="291"/>
    </location>
</feature>
<evidence type="ECO:0000256" key="5">
    <source>
        <dbReference type="RuleBase" id="RU003682"/>
    </source>
</evidence>
<dbReference type="GO" id="GO:0051213">
    <property type="term" value="F:dioxygenase activity"/>
    <property type="evidence" value="ECO:0007669"/>
    <property type="project" value="UniProtKB-ARBA"/>
</dbReference>
<dbReference type="InterPro" id="IPR026992">
    <property type="entry name" value="DIOX_N"/>
</dbReference>
<dbReference type="AlphaFoldDB" id="A0AA41RUK0"/>
<keyword evidence="8" id="KW-1185">Reference proteome</keyword>
<reference evidence="7" key="1">
    <citation type="submission" date="2022-03" db="EMBL/GenBank/DDBJ databases">
        <title>A functionally conserved STORR gene fusion in Papaver species that diverged 16.8 million years ago.</title>
        <authorList>
            <person name="Catania T."/>
        </authorList>
    </citation>
    <scope>NUCLEOTIDE SEQUENCE</scope>
    <source>
        <strain evidence="7">S-191538</strain>
    </source>
</reference>
<dbReference type="PANTHER" id="PTHR10209">
    <property type="entry name" value="OXIDOREDUCTASE, 2OG-FE II OXYGENASE FAMILY PROTEIN"/>
    <property type="match status" value="1"/>
</dbReference>
<dbReference type="EMBL" id="JAJJMA010018068">
    <property type="protein sequence ID" value="MCL7023065.1"/>
    <property type="molecule type" value="Genomic_DNA"/>
</dbReference>
<proteinExistence type="inferred from homology"/>
<keyword evidence="2 5" id="KW-0479">Metal-binding</keyword>
<protein>
    <recommendedName>
        <fullName evidence="6">Fe2OG dioxygenase domain-containing protein</fullName>
    </recommendedName>
</protein>
<keyword evidence="3 5" id="KW-0560">Oxidoreductase</keyword>
<evidence type="ECO:0000259" key="6">
    <source>
        <dbReference type="PROSITE" id="PS51471"/>
    </source>
</evidence>
<evidence type="ECO:0000256" key="3">
    <source>
        <dbReference type="ARBA" id="ARBA00023002"/>
    </source>
</evidence>
<dbReference type="InterPro" id="IPR044861">
    <property type="entry name" value="IPNS-like_FE2OG_OXY"/>
</dbReference>
<dbReference type="PROSITE" id="PS51471">
    <property type="entry name" value="FE2OG_OXY"/>
    <property type="match status" value="1"/>
</dbReference>
<keyword evidence="4 5" id="KW-0408">Iron</keyword>
<comment type="similarity">
    <text evidence="1 5">Belongs to the iron/ascorbate-dependent oxidoreductase family.</text>
</comment>
<evidence type="ECO:0000256" key="4">
    <source>
        <dbReference type="ARBA" id="ARBA00023004"/>
    </source>
</evidence>
<dbReference type="Proteomes" id="UP001177140">
    <property type="component" value="Unassembled WGS sequence"/>
</dbReference>
<evidence type="ECO:0000256" key="2">
    <source>
        <dbReference type="ARBA" id="ARBA00022723"/>
    </source>
</evidence>
<dbReference type="Pfam" id="PF03171">
    <property type="entry name" value="2OG-FeII_Oxy"/>
    <property type="match status" value="1"/>
</dbReference>
<dbReference type="InterPro" id="IPR027443">
    <property type="entry name" value="IPNS-like_sf"/>
</dbReference>
<evidence type="ECO:0000313" key="7">
    <source>
        <dbReference type="EMBL" id="MCL7023065.1"/>
    </source>
</evidence>